<organism evidence="2 3">
    <name type="scientific">Halocaridina rubra</name>
    <name type="common">Hawaiian red shrimp</name>
    <dbReference type="NCBI Taxonomy" id="373956"/>
    <lineage>
        <taxon>Eukaryota</taxon>
        <taxon>Metazoa</taxon>
        <taxon>Ecdysozoa</taxon>
        <taxon>Arthropoda</taxon>
        <taxon>Crustacea</taxon>
        <taxon>Multicrustacea</taxon>
        <taxon>Malacostraca</taxon>
        <taxon>Eumalacostraca</taxon>
        <taxon>Eucarida</taxon>
        <taxon>Decapoda</taxon>
        <taxon>Pleocyemata</taxon>
        <taxon>Caridea</taxon>
        <taxon>Atyoidea</taxon>
        <taxon>Atyidae</taxon>
        <taxon>Halocaridina</taxon>
    </lineage>
</organism>
<name>A0AAN8ZXA2_HALRR</name>
<feature type="region of interest" description="Disordered" evidence="1">
    <location>
        <begin position="54"/>
        <end position="73"/>
    </location>
</feature>
<comment type="caution">
    <text evidence="2">The sequence shown here is derived from an EMBL/GenBank/DDBJ whole genome shotgun (WGS) entry which is preliminary data.</text>
</comment>
<reference evidence="2 3" key="1">
    <citation type="submission" date="2023-11" db="EMBL/GenBank/DDBJ databases">
        <title>Halocaridina rubra genome assembly.</title>
        <authorList>
            <person name="Smith C."/>
        </authorList>
    </citation>
    <scope>NUCLEOTIDE SEQUENCE [LARGE SCALE GENOMIC DNA]</scope>
    <source>
        <strain evidence="2">EP-1</strain>
        <tissue evidence="2">Whole</tissue>
    </source>
</reference>
<gene>
    <name evidence="2" type="ORF">SK128_021758</name>
</gene>
<protein>
    <submittedName>
        <fullName evidence="2">Uncharacterized protein</fullName>
    </submittedName>
</protein>
<accession>A0AAN8ZXA2</accession>
<dbReference type="AlphaFoldDB" id="A0AAN8ZXA2"/>
<evidence type="ECO:0000313" key="3">
    <source>
        <dbReference type="Proteomes" id="UP001381693"/>
    </source>
</evidence>
<dbReference type="Proteomes" id="UP001381693">
    <property type="component" value="Unassembled WGS sequence"/>
</dbReference>
<evidence type="ECO:0000256" key="1">
    <source>
        <dbReference type="SAM" id="MobiDB-lite"/>
    </source>
</evidence>
<keyword evidence="3" id="KW-1185">Reference proteome</keyword>
<dbReference type="EMBL" id="JAXCGZ010023365">
    <property type="protein sequence ID" value="KAK7012935.1"/>
    <property type="molecule type" value="Genomic_DNA"/>
</dbReference>
<sequence length="105" mass="11672">MSFVRLSVHSTPLVRSKKGFGGKALRASDLGARPQNKSNLAKCLSHLQPLMRLEPADDERGTPFGGSEGRWKKQYIQTDGTNPLFVEPFGIMKRAWQGLITSNMK</sequence>
<proteinExistence type="predicted"/>
<evidence type="ECO:0000313" key="2">
    <source>
        <dbReference type="EMBL" id="KAK7012935.1"/>
    </source>
</evidence>